<comment type="subcellular location">
    <subcellularLocation>
        <location evidence="1">Cell outer membrane</location>
    </subcellularLocation>
</comment>
<evidence type="ECO:0000256" key="9">
    <source>
        <dbReference type="SAM" id="SignalP"/>
    </source>
</evidence>
<evidence type="ECO:0000256" key="6">
    <source>
        <dbReference type="ARBA" id="ARBA00023136"/>
    </source>
</evidence>
<dbReference type="AlphaFoldDB" id="A0A1I1ZVA0"/>
<dbReference type="InterPro" id="IPR003423">
    <property type="entry name" value="OMP_efflux"/>
</dbReference>
<sequence length="429" mass="48198">MRNRIIIFMAILSFSFANAQEKISLSLEDAQKYALEHNRTLKNASLEFQKAEASRWQSIATMLPQISASAEYDNMFGYKMDLGEFQISMPNSITYGATASVALSGAQVVAVQIKDISKKMADISQQQTEQQVTDQVKTLYYSALVLEKTAALLEENLKNLQKLLVFTQKSVDVGMAEQTDADIISVQVASMKTNVNATRRSLEMAYNSLRLQLGLDVDTNIELTQSIDELMGVDSSLAILNSSFDPENNFDFQLMQQNLQLAKKQVSAQKWAYAPSLTAFYQYTQKEYMSDEATMNSTPPNMFGVSLSIPIFSGGSRKKAVKEAALNFQQQLNTYEDTRESLIIQHRQLVYNLKSNFETYETQLQNLKVVQRLFDNIARKYEQGVASSLDVTNAGSDLIDAQNSYVQALLQVVNARIELEQLLNVDNEN</sequence>
<evidence type="ECO:0000256" key="3">
    <source>
        <dbReference type="ARBA" id="ARBA00022448"/>
    </source>
</evidence>
<dbReference type="Pfam" id="PF02321">
    <property type="entry name" value="OEP"/>
    <property type="match status" value="2"/>
</dbReference>
<keyword evidence="9" id="KW-0732">Signal</keyword>
<dbReference type="InParanoid" id="A0A1I1ZVA0"/>
<dbReference type="EMBL" id="FONA01000010">
    <property type="protein sequence ID" value="SFE35559.1"/>
    <property type="molecule type" value="Genomic_DNA"/>
</dbReference>
<dbReference type="eggNOG" id="COG1538">
    <property type="taxonomic scope" value="Bacteria"/>
</dbReference>
<keyword evidence="8" id="KW-0175">Coiled coil</keyword>
<dbReference type="OrthoDB" id="367883at2"/>
<keyword evidence="7" id="KW-0998">Cell outer membrane</keyword>
<evidence type="ECO:0000256" key="1">
    <source>
        <dbReference type="ARBA" id="ARBA00004442"/>
    </source>
</evidence>
<reference evidence="10 11" key="1">
    <citation type="submission" date="2016-10" db="EMBL/GenBank/DDBJ databases">
        <authorList>
            <person name="de Groot N.N."/>
        </authorList>
    </citation>
    <scope>NUCLEOTIDE SEQUENCE [LARGE SCALE GENOMIC DNA]</scope>
    <source>
        <strain evidence="10 11">DSM 19012</strain>
    </source>
</reference>
<keyword evidence="11" id="KW-1185">Reference proteome</keyword>
<dbReference type="GO" id="GO:0015288">
    <property type="term" value="F:porin activity"/>
    <property type="evidence" value="ECO:0007669"/>
    <property type="project" value="TreeGrafter"/>
</dbReference>
<evidence type="ECO:0000256" key="7">
    <source>
        <dbReference type="ARBA" id="ARBA00023237"/>
    </source>
</evidence>
<dbReference type="GO" id="GO:0009279">
    <property type="term" value="C:cell outer membrane"/>
    <property type="evidence" value="ECO:0007669"/>
    <property type="project" value="UniProtKB-SubCell"/>
</dbReference>
<evidence type="ECO:0000256" key="4">
    <source>
        <dbReference type="ARBA" id="ARBA00022452"/>
    </source>
</evidence>
<dbReference type="RefSeq" id="WP_010527155.1">
    <property type="nucleotide sequence ID" value="NZ_AFSL01000035.1"/>
</dbReference>
<dbReference type="STRING" id="385682.SAMN05444380_11024"/>
<keyword evidence="4" id="KW-1134">Transmembrane beta strand</keyword>
<dbReference type="PANTHER" id="PTHR30026:SF20">
    <property type="entry name" value="OUTER MEMBRANE PROTEIN TOLC"/>
    <property type="match status" value="1"/>
</dbReference>
<dbReference type="PANTHER" id="PTHR30026">
    <property type="entry name" value="OUTER MEMBRANE PROTEIN TOLC"/>
    <property type="match status" value="1"/>
</dbReference>
<keyword evidence="6" id="KW-0472">Membrane</keyword>
<organism evidence="10 11">
    <name type="scientific">Thermophagus xiamenensis</name>
    <dbReference type="NCBI Taxonomy" id="385682"/>
    <lineage>
        <taxon>Bacteria</taxon>
        <taxon>Pseudomonadati</taxon>
        <taxon>Bacteroidota</taxon>
        <taxon>Bacteroidia</taxon>
        <taxon>Marinilabiliales</taxon>
        <taxon>Marinilabiliaceae</taxon>
        <taxon>Thermophagus</taxon>
    </lineage>
</organism>
<evidence type="ECO:0000313" key="11">
    <source>
        <dbReference type="Proteomes" id="UP000181976"/>
    </source>
</evidence>
<evidence type="ECO:0000256" key="8">
    <source>
        <dbReference type="SAM" id="Coils"/>
    </source>
</evidence>
<keyword evidence="3" id="KW-0813">Transport</keyword>
<keyword evidence="5" id="KW-0812">Transmembrane</keyword>
<dbReference type="GO" id="GO:0015562">
    <property type="term" value="F:efflux transmembrane transporter activity"/>
    <property type="evidence" value="ECO:0007669"/>
    <property type="project" value="InterPro"/>
</dbReference>
<proteinExistence type="inferred from homology"/>
<dbReference type="GO" id="GO:1990281">
    <property type="term" value="C:efflux pump complex"/>
    <property type="evidence" value="ECO:0007669"/>
    <property type="project" value="TreeGrafter"/>
</dbReference>
<dbReference type="InterPro" id="IPR051906">
    <property type="entry name" value="TolC-like"/>
</dbReference>
<evidence type="ECO:0000256" key="2">
    <source>
        <dbReference type="ARBA" id="ARBA00007613"/>
    </source>
</evidence>
<dbReference type="Gene3D" id="1.20.1600.10">
    <property type="entry name" value="Outer membrane efflux proteins (OEP)"/>
    <property type="match status" value="1"/>
</dbReference>
<evidence type="ECO:0000313" key="10">
    <source>
        <dbReference type="EMBL" id="SFE35559.1"/>
    </source>
</evidence>
<gene>
    <name evidence="10" type="ORF">SAMN05444380_11024</name>
</gene>
<dbReference type="Proteomes" id="UP000181976">
    <property type="component" value="Unassembled WGS sequence"/>
</dbReference>
<feature type="coiled-coil region" evidence="8">
    <location>
        <begin position="143"/>
        <end position="170"/>
    </location>
</feature>
<feature type="chain" id="PRO_5010267752" evidence="9">
    <location>
        <begin position="20"/>
        <end position="429"/>
    </location>
</feature>
<dbReference type="SUPFAM" id="SSF56954">
    <property type="entry name" value="Outer membrane efflux proteins (OEP)"/>
    <property type="match status" value="1"/>
</dbReference>
<comment type="similarity">
    <text evidence="2">Belongs to the outer membrane factor (OMF) (TC 1.B.17) family.</text>
</comment>
<protein>
    <submittedName>
        <fullName evidence="10">Outer membrane protein TolC</fullName>
    </submittedName>
</protein>
<accession>A0A1I1ZVA0</accession>
<feature type="signal peptide" evidence="9">
    <location>
        <begin position="1"/>
        <end position="19"/>
    </location>
</feature>
<name>A0A1I1ZVA0_9BACT</name>
<evidence type="ECO:0000256" key="5">
    <source>
        <dbReference type="ARBA" id="ARBA00022692"/>
    </source>
</evidence>